<dbReference type="InterPro" id="IPR036179">
    <property type="entry name" value="Ig-like_dom_sf"/>
</dbReference>
<dbReference type="Gene3D" id="2.60.40.10">
    <property type="entry name" value="Immunoglobulins"/>
    <property type="match status" value="1"/>
</dbReference>
<organism evidence="2">
    <name type="scientific">Anguilla anguilla</name>
    <name type="common">European freshwater eel</name>
    <name type="synonym">Muraena anguilla</name>
    <dbReference type="NCBI Taxonomy" id="7936"/>
    <lineage>
        <taxon>Eukaryota</taxon>
        <taxon>Metazoa</taxon>
        <taxon>Chordata</taxon>
        <taxon>Craniata</taxon>
        <taxon>Vertebrata</taxon>
        <taxon>Euteleostomi</taxon>
        <taxon>Actinopterygii</taxon>
        <taxon>Neopterygii</taxon>
        <taxon>Teleostei</taxon>
        <taxon>Anguilliformes</taxon>
        <taxon>Anguillidae</taxon>
        <taxon>Anguilla</taxon>
    </lineage>
</organism>
<sequence length="62" mass="6995">MCLGRPSAYYGFLWFRNESNRVNHKSNKNIYTIARVTEAHSGVYKCSGKVESDPVILNVSGE</sequence>
<dbReference type="AlphaFoldDB" id="A0A0E9WI29"/>
<protein>
    <recommendedName>
        <fullName evidence="1">Ig-like domain-containing protein</fullName>
    </recommendedName>
</protein>
<dbReference type="EMBL" id="GBXM01018523">
    <property type="protein sequence ID" value="JAH90054.1"/>
    <property type="molecule type" value="Transcribed_RNA"/>
</dbReference>
<dbReference type="PROSITE" id="PS50835">
    <property type="entry name" value="IG_LIKE"/>
    <property type="match status" value="1"/>
</dbReference>
<name>A0A0E9WI29_ANGAN</name>
<evidence type="ECO:0000259" key="1">
    <source>
        <dbReference type="PROSITE" id="PS50835"/>
    </source>
</evidence>
<accession>A0A0E9WI29</accession>
<dbReference type="SUPFAM" id="SSF48726">
    <property type="entry name" value="Immunoglobulin"/>
    <property type="match status" value="1"/>
</dbReference>
<feature type="domain" description="Ig-like" evidence="1">
    <location>
        <begin position="1"/>
        <end position="46"/>
    </location>
</feature>
<reference evidence="2" key="1">
    <citation type="submission" date="2014-11" db="EMBL/GenBank/DDBJ databases">
        <authorList>
            <person name="Amaro Gonzalez C."/>
        </authorList>
    </citation>
    <scope>NUCLEOTIDE SEQUENCE</scope>
</reference>
<reference evidence="2" key="2">
    <citation type="journal article" date="2015" name="Fish Shellfish Immunol.">
        <title>Early steps in the European eel (Anguilla anguilla)-Vibrio vulnificus interaction in the gills: Role of the RtxA13 toxin.</title>
        <authorList>
            <person name="Callol A."/>
            <person name="Pajuelo D."/>
            <person name="Ebbesson L."/>
            <person name="Teles M."/>
            <person name="MacKenzie S."/>
            <person name="Amaro C."/>
        </authorList>
    </citation>
    <scope>NUCLEOTIDE SEQUENCE</scope>
</reference>
<dbReference type="InterPro" id="IPR013783">
    <property type="entry name" value="Ig-like_fold"/>
</dbReference>
<dbReference type="InterPro" id="IPR007110">
    <property type="entry name" value="Ig-like_dom"/>
</dbReference>
<evidence type="ECO:0000313" key="2">
    <source>
        <dbReference type="EMBL" id="JAH90054.1"/>
    </source>
</evidence>
<proteinExistence type="predicted"/>